<evidence type="ECO:0000256" key="2">
    <source>
        <dbReference type="ARBA" id="ARBA00007441"/>
    </source>
</evidence>
<dbReference type="EMBL" id="CP123443">
    <property type="protein sequence ID" value="WGK69806.1"/>
    <property type="molecule type" value="Genomic_DNA"/>
</dbReference>
<keyword evidence="3 9" id="KW-0032">Aminotransferase</keyword>
<name>A0ABY8MJ07_9SPIO</name>
<dbReference type="InterPro" id="IPR051926">
    <property type="entry name" value="Ala_Aminotransferase"/>
</dbReference>
<comment type="cofactor">
    <cofactor evidence="1">
        <name>pyridoxal 5'-phosphate</name>
        <dbReference type="ChEBI" id="CHEBI:597326"/>
    </cofactor>
</comment>
<keyword evidence="10" id="KW-1185">Reference proteome</keyword>
<sequence>MKTMQNSDKPDDRLSEQERGQNGEPGPEPRKSDGPQQDNRPQKAVKKPENQRPQPYLTKSGKLDNVCYDIRGENVLLARQMEEDGHRIYQLNTGNTYPFGFNAPEEIIQDVIHNIPKGQGYISSKGLFPARKAIMQESQILGIQDIDIEDIYMGNGASELINMALQALLNNGDEVLIPCPDYPLWTACTSLAGGLAVHYLCDESNGWLPDLDDIRSKISARTKALVVINPNNPTGAVYPKETLLRLLEIAREYKLLVFADEIYQKITFNGIQVPPIASLCEDLFVITFNGLSKAYRLPGFRVGWMILSGHGKRYAADFIEGLDILSSMRLCSNVPGQYAVQTALGGYQSIGDLLLPQNRLNRQREYCYKRILEIPGLSSTEPEGALYFFPKLDKEIYQVEDDAVFARELLREKKIFLVQGTGFNQKDHQHFRITFLPPVFDLEIIFDGIADFLAHYND</sequence>
<dbReference type="EC" id="2.6.1.2" evidence="6"/>
<keyword evidence="4 9" id="KW-0808">Transferase</keyword>
<dbReference type="Proteomes" id="UP001228690">
    <property type="component" value="Chromosome"/>
</dbReference>
<dbReference type="RefSeq" id="WP_326927998.1">
    <property type="nucleotide sequence ID" value="NZ_CP123443.1"/>
</dbReference>
<evidence type="ECO:0000256" key="1">
    <source>
        <dbReference type="ARBA" id="ARBA00001933"/>
    </source>
</evidence>
<dbReference type="PANTHER" id="PTHR43488">
    <property type="entry name" value="GLUTAMATE-PYRUVATE AMINOTRANSFERASE ALAA"/>
    <property type="match status" value="1"/>
</dbReference>
<dbReference type="PANTHER" id="PTHR43488:SF2">
    <property type="entry name" value="GLUTAMATE-PYRUVATE AMINOTRANSFERASE ALAA"/>
    <property type="match status" value="1"/>
</dbReference>
<dbReference type="InterPro" id="IPR015424">
    <property type="entry name" value="PyrdxlP-dep_Trfase"/>
</dbReference>
<evidence type="ECO:0000256" key="6">
    <source>
        <dbReference type="ARBA" id="ARBA00026106"/>
    </source>
</evidence>
<dbReference type="SUPFAM" id="SSF53383">
    <property type="entry name" value="PLP-dependent transferases"/>
    <property type="match status" value="1"/>
</dbReference>
<dbReference type="Gene3D" id="3.90.1150.10">
    <property type="entry name" value="Aspartate Aminotransferase, domain 1"/>
    <property type="match status" value="1"/>
</dbReference>
<feature type="region of interest" description="Disordered" evidence="7">
    <location>
        <begin position="1"/>
        <end position="60"/>
    </location>
</feature>
<evidence type="ECO:0000256" key="5">
    <source>
        <dbReference type="ARBA" id="ARBA00022898"/>
    </source>
</evidence>
<evidence type="ECO:0000256" key="4">
    <source>
        <dbReference type="ARBA" id="ARBA00022679"/>
    </source>
</evidence>
<feature type="domain" description="Aminotransferase class I/classII large" evidence="8">
    <location>
        <begin position="97"/>
        <end position="435"/>
    </location>
</feature>
<dbReference type="InterPro" id="IPR004839">
    <property type="entry name" value="Aminotransferase_I/II_large"/>
</dbReference>
<dbReference type="InterPro" id="IPR015421">
    <property type="entry name" value="PyrdxlP-dep_Trfase_major"/>
</dbReference>
<protein>
    <recommendedName>
        <fullName evidence="6">alanine transaminase</fullName>
        <ecNumber evidence="6">2.6.1.2</ecNumber>
    </recommendedName>
</protein>
<gene>
    <name evidence="9" type="ORF">P0082_02785</name>
</gene>
<proteinExistence type="inferred from homology"/>
<evidence type="ECO:0000259" key="8">
    <source>
        <dbReference type="Pfam" id="PF00155"/>
    </source>
</evidence>
<dbReference type="GO" id="GO:0008483">
    <property type="term" value="F:transaminase activity"/>
    <property type="evidence" value="ECO:0007669"/>
    <property type="project" value="UniProtKB-KW"/>
</dbReference>
<accession>A0ABY8MJ07</accession>
<evidence type="ECO:0000313" key="9">
    <source>
        <dbReference type="EMBL" id="WGK69806.1"/>
    </source>
</evidence>
<evidence type="ECO:0000256" key="7">
    <source>
        <dbReference type="SAM" id="MobiDB-lite"/>
    </source>
</evidence>
<dbReference type="InterPro" id="IPR015422">
    <property type="entry name" value="PyrdxlP-dep_Trfase_small"/>
</dbReference>
<keyword evidence="5" id="KW-0663">Pyridoxal phosphate</keyword>
<evidence type="ECO:0000256" key="3">
    <source>
        <dbReference type="ARBA" id="ARBA00022576"/>
    </source>
</evidence>
<dbReference type="Pfam" id="PF00155">
    <property type="entry name" value="Aminotran_1_2"/>
    <property type="match status" value="1"/>
</dbReference>
<dbReference type="Gene3D" id="3.40.640.10">
    <property type="entry name" value="Type I PLP-dependent aspartate aminotransferase-like (Major domain)"/>
    <property type="match status" value="1"/>
</dbReference>
<evidence type="ECO:0000313" key="10">
    <source>
        <dbReference type="Proteomes" id="UP001228690"/>
    </source>
</evidence>
<dbReference type="CDD" id="cd00609">
    <property type="entry name" value="AAT_like"/>
    <property type="match status" value="1"/>
</dbReference>
<comment type="similarity">
    <text evidence="2">Belongs to the class-I pyridoxal-phosphate-dependent aminotransferase family.</text>
</comment>
<organism evidence="9 10">
    <name type="scientific">Candidatus Haliotispira prima</name>
    <dbReference type="NCBI Taxonomy" id="3034016"/>
    <lineage>
        <taxon>Bacteria</taxon>
        <taxon>Pseudomonadati</taxon>
        <taxon>Spirochaetota</taxon>
        <taxon>Spirochaetia</taxon>
        <taxon>Spirochaetales</taxon>
        <taxon>Spirochaetaceae</taxon>
        <taxon>Candidatus Haliotispira</taxon>
    </lineage>
</organism>
<reference evidence="9 10" key="1">
    <citation type="submission" date="2023-04" db="EMBL/GenBank/DDBJ databases">
        <title>Spirochaete genome identified in red abalone sample constitutes a novel genus.</title>
        <authorList>
            <person name="Sharma S.P."/>
            <person name="Purcell C.M."/>
            <person name="Hyde J.R."/>
            <person name="Severin A.J."/>
        </authorList>
    </citation>
    <scope>NUCLEOTIDE SEQUENCE [LARGE SCALE GENOMIC DNA]</scope>
    <source>
        <strain evidence="9 10">SP-2023</strain>
    </source>
</reference>
<feature type="compositionally biased region" description="Basic and acidic residues" evidence="7">
    <location>
        <begin position="8"/>
        <end position="33"/>
    </location>
</feature>